<accession>A0AAD7G633</accession>
<comment type="caution">
    <text evidence="1">The sequence shown here is derived from an EMBL/GenBank/DDBJ whole genome shotgun (WGS) entry which is preliminary data.</text>
</comment>
<name>A0AAD7G633_MYCRO</name>
<dbReference type="Proteomes" id="UP001221757">
    <property type="component" value="Unassembled WGS sequence"/>
</dbReference>
<organism evidence="1 2">
    <name type="scientific">Mycena rosella</name>
    <name type="common">Pink bonnet</name>
    <name type="synonym">Agaricus rosellus</name>
    <dbReference type="NCBI Taxonomy" id="1033263"/>
    <lineage>
        <taxon>Eukaryota</taxon>
        <taxon>Fungi</taxon>
        <taxon>Dikarya</taxon>
        <taxon>Basidiomycota</taxon>
        <taxon>Agaricomycotina</taxon>
        <taxon>Agaricomycetes</taxon>
        <taxon>Agaricomycetidae</taxon>
        <taxon>Agaricales</taxon>
        <taxon>Marasmiineae</taxon>
        <taxon>Mycenaceae</taxon>
        <taxon>Mycena</taxon>
    </lineage>
</organism>
<dbReference type="EMBL" id="JARKIE010000261">
    <property type="protein sequence ID" value="KAJ7660482.1"/>
    <property type="molecule type" value="Genomic_DNA"/>
</dbReference>
<protein>
    <submittedName>
        <fullName evidence="1">Uncharacterized protein</fullName>
    </submittedName>
</protein>
<evidence type="ECO:0000313" key="2">
    <source>
        <dbReference type="Proteomes" id="UP001221757"/>
    </source>
</evidence>
<proteinExistence type="predicted"/>
<dbReference type="AlphaFoldDB" id="A0AAD7G633"/>
<keyword evidence="2" id="KW-1185">Reference proteome</keyword>
<evidence type="ECO:0000313" key="1">
    <source>
        <dbReference type="EMBL" id="KAJ7660482.1"/>
    </source>
</evidence>
<sequence length="207" mass="22619">MTSALPPSFAPHLPAPQVYTDPEATAPWPCQPRAVSMLVDVEIAFTHSTPALLLKLLSSARMSISRLRMTGVETIALHVSILAFEHGHAFGAAVFAAFDTLVADARPCQFPGAWSGLLVVTDDRYTFTGRQAMGTRLSNHRWEFHKRPVGLFNAYSKTGAGGSAQMSHIAAHHSFAIAPRRKQLIPEPVPYLVYYLLSSPNASVLRR</sequence>
<reference evidence="1" key="1">
    <citation type="submission" date="2023-03" db="EMBL/GenBank/DDBJ databases">
        <title>Massive genome expansion in bonnet fungi (Mycena s.s.) driven by repeated elements and novel gene families across ecological guilds.</title>
        <authorList>
            <consortium name="Lawrence Berkeley National Laboratory"/>
            <person name="Harder C.B."/>
            <person name="Miyauchi S."/>
            <person name="Viragh M."/>
            <person name="Kuo A."/>
            <person name="Thoen E."/>
            <person name="Andreopoulos B."/>
            <person name="Lu D."/>
            <person name="Skrede I."/>
            <person name="Drula E."/>
            <person name="Henrissat B."/>
            <person name="Morin E."/>
            <person name="Kohler A."/>
            <person name="Barry K."/>
            <person name="LaButti K."/>
            <person name="Morin E."/>
            <person name="Salamov A."/>
            <person name="Lipzen A."/>
            <person name="Mereny Z."/>
            <person name="Hegedus B."/>
            <person name="Baldrian P."/>
            <person name="Stursova M."/>
            <person name="Weitz H."/>
            <person name="Taylor A."/>
            <person name="Grigoriev I.V."/>
            <person name="Nagy L.G."/>
            <person name="Martin F."/>
            <person name="Kauserud H."/>
        </authorList>
    </citation>
    <scope>NUCLEOTIDE SEQUENCE</scope>
    <source>
        <strain evidence="1">CBHHK067</strain>
    </source>
</reference>
<gene>
    <name evidence="1" type="ORF">B0H17DRAFT_1145036</name>
</gene>